<protein>
    <submittedName>
        <fullName evidence="1">N-formylglutamate amidohydrolase</fullName>
    </submittedName>
</protein>
<comment type="caution">
    <text evidence="1">The sequence shown here is derived from an EMBL/GenBank/DDBJ whole genome shotgun (WGS) entry which is preliminary data.</text>
</comment>
<accession>A0ABT9H887</accession>
<name>A0ABT9H887_9SPHN</name>
<dbReference type="SUPFAM" id="SSF53187">
    <property type="entry name" value="Zn-dependent exopeptidases"/>
    <property type="match status" value="1"/>
</dbReference>
<dbReference type="EMBL" id="JAVAIL010000002">
    <property type="protein sequence ID" value="MDP4539525.1"/>
    <property type="molecule type" value="Genomic_DNA"/>
</dbReference>
<proteinExistence type="predicted"/>
<dbReference type="PIRSF" id="PIRSF029730">
    <property type="entry name" value="UCP029730"/>
    <property type="match status" value="1"/>
</dbReference>
<dbReference type="Pfam" id="PF05013">
    <property type="entry name" value="FGase"/>
    <property type="match status" value="1"/>
</dbReference>
<dbReference type="InterPro" id="IPR007709">
    <property type="entry name" value="N-FG_amidohydro"/>
</dbReference>
<dbReference type="Proteomes" id="UP001235664">
    <property type="component" value="Unassembled WGS sequence"/>
</dbReference>
<organism evidence="1 2">
    <name type="scientific">Qipengyuania benthica</name>
    <dbReference type="NCBI Taxonomy" id="3067651"/>
    <lineage>
        <taxon>Bacteria</taxon>
        <taxon>Pseudomonadati</taxon>
        <taxon>Pseudomonadota</taxon>
        <taxon>Alphaproteobacteria</taxon>
        <taxon>Sphingomonadales</taxon>
        <taxon>Erythrobacteraceae</taxon>
        <taxon>Qipengyuania</taxon>
    </lineage>
</organism>
<gene>
    <name evidence="1" type="ORF">Q9K01_07825</name>
</gene>
<dbReference type="RefSeq" id="WP_305929901.1">
    <property type="nucleotide sequence ID" value="NZ_JAVAIL010000002.1"/>
</dbReference>
<keyword evidence="2" id="KW-1185">Reference proteome</keyword>
<dbReference type="Gene3D" id="3.40.630.40">
    <property type="entry name" value="Zn-dependent exopeptidases"/>
    <property type="match status" value="1"/>
</dbReference>
<sequence length="242" mass="26514">MIDDKPYRQVGQASPDGIVCLADHASNFVPEDIDLGIDPALLGEHIAVDIGVEGVADRLARQHGIPAHIACVSRLVCDFHRREDEPAVVPAESDGHLIPGNIGADIERRLATYHRPYHAALGEFIADHSPRLLLALHSFTPSLASRKEERPWEVALLYNQDDRAARHAISLFAEHGLTVGDNQPYSGKQLNATMDRHAEARGIPYLTIEVRQDQIATEAGQARWAALIADVASRTQLALDRA</sequence>
<evidence type="ECO:0000313" key="1">
    <source>
        <dbReference type="EMBL" id="MDP4539525.1"/>
    </source>
</evidence>
<dbReference type="InterPro" id="IPR011227">
    <property type="entry name" value="UCP029730"/>
</dbReference>
<evidence type="ECO:0000313" key="2">
    <source>
        <dbReference type="Proteomes" id="UP001235664"/>
    </source>
</evidence>
<reference evidence="1 2" key="1">
    <citation type="submission" date="2023-08" db="EMBL/GenBank/DDBJ databases">
        <title>genomic of DY56.</title>
        <authorList>
            <person name="Wang Y."/>
        </authorList>
    </citation>
    <scope>NUCLEOTIDE SEQUENCE [LARGE SCALE GENOMIC DNA]</scope>
    <source>
        <strain evidence="1 2">DY56-A-20</strain>
    </source>
</reference>